<dbReference type="Pfam" id="PF13581">
    <property type="entry name" value="HATPase_c_2"/>
    <property type="match status" value="1"/>
</dbReference>
<dbReference type="Gene3D" id="3.30.565.10">
    <property type="entry name" value="Histidine kinase-like ATPase, C-terminal domain"/>
    <property type="match status" value="1"/>
</dbReference>
<evidence type="ECO:0000313" key="3">
    <source>
        <dbReference type="EMBL" id="AWW35682.1"/>
    </source>
</evidence>
<name>A0A2Z4IRS4_9ACTN</name>
<dbReference type="PANTHER" id="PTHR35526:SF3">
    <property type="entry name" value="ANTI-SIGMA-F FACTOR RSBW"/>
    <property type="match status" value="1"/>
</dbReference>
<keyword evidence="1" id="KW-0723">Serine/threonine-protein kinase</keyword>
<keyword evidence="3" id="KW-0067">ATP-binding</keyword>
<dbReference type="AlphaFoldDB" id="A0A2Z4IRS4"/>
<keyword evidence="1" id="KW-0808">Transferase</keyword>
<dbReference type="KEGG" id="scad:DN051_02585"/>
<reference evidence="3 4" key="1">
    <citation type="journal article" date="2019" name="Int. J. Syst. Evol. Microbiol.">
        <title>Streptomyces cadmiisoli sp. nov., a novel actinomycete isolated from cadmium-contaminated soil.</title>
        <authorList>
            <person name="Li K."/>
            <person name="Tang X."/>
            <person name="Zhao J."/>
            <person name="Guo Y."/>
            <person name="Tang Y."/>
            <person name="Gao J."/>
        </authorList>
    </citation>
    <scope>NUCLEOTIDE SEQUENCE [LARGE SCALE GENOMIC DNA]</scope>
    <source>
        <strain evidence="3 4">ZFG47</strain>
    </source>
</reference>
<dbReference type="GO" id="GO:0004674">
    <property type="term" value="F:protein serine/threonine kinase activity"/>
    <property type="evidence" value="ECO:0007669"/>
    <property type="project" value="UniProtKB-KW"/>
</dbReference>
<dbReference type="InterPro" id="IPR050267">
    <property type="entry name" value="Anti-sigma-factor_SerPK"/>
</dbReference>
<dbReference type="RefSeq" id="WP_112437837.1">
    <property type="nucleotide sequence ID" value="NZ_CP030073.1"/>
</dbReference>
<proteinExistence type="predicted"/>
<organism evidence="3 4">
    <name type="scientific">Streptomyces cadmiisoli</name>
    <dbReference type="NCBI Taxonomy" id="2184053"/>
    <lineage>
        <taxon>Bacteria</taxon>
        <taxon>Bacillati</taxon>
        <taxon>Actinomycetota</taxon>
        <taxon>Actinomycetes</taxon>
        <taxon>Kitasatosporales</taxon>
        <taxon>Streptomycetaceae</taxon>
        <taxon>Streptomyces</taxon>
        <taxon>Streptomyces aurantiacus group</taxon>
    </lineage>
</organism>
<keyword evidence="3" id="KW-0547">Nucleotide-binding</keyword>
<evidence type="ECO:0000256" key="1">
    <source>
        <dbReference type="ARBA" id="ARBA00022527"/>
    </source>
</evidence>
<dbReference type="Proteomes" id="UP000249616">
    <property type="component" value="Chromosome"/>
</dbReference>
<sequence>MSFEISGPRARDGVAERGARRVRMARRATAALLCFRGLDRLVDDATLIVSELVTNAIQHSGGVRVTFTMTVRDGFLRLAVLDCMPGQPIVQDAAGDAERGRGLLIVDCLAAANRGTWGTNEDGTEVWCSLRLPSREDS</sequence>
<accession>A0A2Z4IRS4</accession>
<protein>
    <submittedName>
        <fullName evidence="3">ATP-binding protein</fullName>
    </submittedName>
</protein>
<dbReference type="EMBL" id="CP030073">
    <property type="protein sequence ID" value="AWW35682.1"/>
    <property type="molecule type" value="Genomic_DNA"/>
</dbReference>
<evidence type="ECO:0000259" key="2">
    <source>
        <dbReference type="Pfam" id="PF13581"/>
    </source>
</evidence>
<feature type="domain" description="Histidine kinase/HSP90-like ATPase" evidence="2">
    <location>
        <begin position="20"/>
        <end position="127"/>
    </location>
</feature>
<dbReference type="CDD" id="cd16936">
    <property type="entry name" value="HATPase_RsbW-like"/>
    <property type="match status" value="1"/>
</dbReference>
<dbReference type="PANTHER" id="PTHR35526">
    <property type="entry name" value="ANTI-SIGMA-F FACTOR RSBW-RELATED"/>
    <property type="match status" value="1"/>
</dbReference>
<keyword evidence="4" id="KW-1185">Reference proteome</keyword>
<keyword evidence="1" id="KW-0418">Kinase</keyword>
<dbReference type="GO" id="GO:0005524">
    <property type="term" value="F:ATP binding"/>
    <property type="evidence" value="ECO:0007669"/>
    <property type="project" value="UniProtKB-KW"/>
</dbReference>
<dbReference type="SUPFAM" id="SSF55874">
    <property type="entry name" value="ATPase domain of HSP90 chaperone/DNA topoisomerase II/histidine kinase"/>
    <property type="match status" value="1"/>
</dbReference>
<dbReference type="InterPro" id="IPR003594">
    <property type="entry name" value="HATPase_dom"/>
</dbReference>
<dbReference type="InterPro" id="IPR036890">
    <property type="entry name" value="HATPase_C_sf"/>
</dbReference>
<gene>
    <name evidence="3" type="ORF">DN051_02585</name>
</gene>
<evidence type="ECO:0000313" key="4">
    <source>
        <dbReference type="Proteomes" id="UP000249616"/>
    </source>
</evidence>